<keyword evidence="2" id="KW-1185">Reference proteome</keyword>
<dbReference type="Proteomes" id="UP000215459">
    <property type="component" value="Unassembled WGS sequence"/>
</dbReference>
<evidence type="ECO:0000313" key="2">
    <source>
        <dbReference type="Proteomes" id="UP000215459"/>
    </source>
</evidence>
<proteinExistence type="predicted"/>
<dbReference type="EMBL" id="NOWF01000005">
    <property type="protein sequence ID" value="OYD07592.1"/>
    <property type="molecule type" value="Genomic_DNA"/>
</dbReference>
<dbReference type="AlphaFoldDB" id="A0A235B5S9"/>
<accession>A0A235B5S9</accession>
<name>A0A235B5S9_9BACL</name>
<dbReference type="RefSeq" id="WP_094264263.1">
    <property type="nucleotide sequence ID" value="NZ_NOWF01000005.1"/>
</dbReference>
<organism evidence="1 2">
    <name type="scientific">Paludifilum halophilum</name>
    <dbReference type="NCBI Taxonomy" id="1642702"/>
    <lineage>
        <taxon>Bacteria</taxon>
        <taxon>Bacillati</taxon>
        <taxon>Bacillota</taxon>
        <taxon>Bacilli</taxon>
        <taxon>Bacillales</taxon>
        <taxon>Thermoactinomycetaceae</taxon>
        <taxon>Paludifilum</taxon>
    </lineage>
</organism>
<dbReference type="OrthoDB" id="9990906at2"/>
<protein>
    <submittedName>
        <fullName evidence="1">Uncharacterized protein</fullName>
    </submittedName>
</protein>
<sequence>MFKKMQRMFWRMQGEKLILQSQVSPDLQAGKYHHRYRVTRIIPRKNTWEVWGKVDANSNIHTNN</sequence>
<evidence type="ECO:0000313" key="1">
    <source>
        <dbReference type="EMBL" id="OYD07592.1"/>
    </source>
</evidence>
<gene>
    <name evidence="1" type="ORF">CHM34_08890</name>
</gene>
<reference evidence="1 2" key="1">
    <citation type="submission" date="2017-07" db="EMBL/GenBank/DDBJ databases">
        <title>The genome sequence of Paludifilum halophilum highlights mechanisms for microbial adaptation to high salt environemnts.</title>
        <authorList>
            <person name="Belbahri L."/>
        </authorList>
    </citation>
    <scope>NUCLEOTIDE SEQUENCE [LARGE SCALE GENOMIC DNA]</scope>
    <source>
        <strain evidence="1 2">DSM 102817</strain>
    </source>
</reference>
<comment type="caution">
    <text evidence="1">The sequence shown here is derived from an EMBL/GenBank/DDBJ whole genome shotgun (WGS) entry which is preliminary data.</text>
</comment>